<dbReference type="SUPFAM" id="SSF46785">
    <property type="entry name" value="Winged helix' DNA-binding domain"/>
    <property type="match status" value="1"/>
</dbReference>
<dbReference type="SMART" id="SM00344">
    <property type="entry name" value="HTH_ASNC"/>
    <property type="match status" value="1"/>
</dbReference>
<dbReference type="InterPro" id="IPR036388">
    <property type="entry name" value="WH-like_DNA-bd_sf"/>
</dbReference>
<evidence type="ECO:0000313" key="5">
    <source>
        <dbReference type="EMBL" id="GGC72106.1"/>
    </source>
</evidence>
<evidence type="ECO:0000256" key="1">
    <source>
        <dbReference type="ARBA" id="ARBA00023015"/>
    </source>
</evidence>
<dbReference type="InterPro" id="IPR000485">
    <property type="entry name" value="AsnC-type_HTH_dom"/>
</dbReference>
<reference evidence="5" key="2">
    <citation type="submission" date="2020-09" db="EMBL/GenBank/DDBJ databases">
        <authorList>
            <person name="Sun Q."/>
            <person name="Sedlacek I."/>
        </authorList>
    </citation>
    <scope>NUCLEOTIDE SEQUENCE</scope>
    <source>
        <strain evidence="5">CCM 7217</strain>
    </source>
</reference>
<dbReference type="PROSITE" id="PS50956">
    <property type="entry name" value="HTH_ASNC_2"/>
    <property type="match status" value="1"/>
</dbReference>
<evidence type="ECO:0000259" key="4">
    <source>
        <dbReference type="PROSITE" id="PS50956"/>
    </source>
</evidence>
<accession>A0A830EFA8</accession>
<organism evidence="5 6">
    <name type="scientific">Haloferax sulfurifontis</name>
    <dbReference type="NCBI Taxonomy" id="255616"/>
    <lineage>
        <taxon>Archaea</taxon>
        <taxon>Methanobacteriati</taxon>
        <taxon>Methanobacteriota</taxon>
        <taxon>Stenosarchaea group</taxon>
        <taxon>Halobacteria</taxon>
        <taxon>Halobacteriales</taxon>
        <taxon>Haloferacaceae</taxon>
        <taxon>Haloferax</taxon>
    </lineage>
</organism>
<keyword evidence="2" id="KW-0238">DNA-binding</keyword>
<proteinExistence type="predicted"/>
<dbReference type="InterPro" id="IPR019885">
    <property type="entry name" value="Tscrpt_reg_HTH_AsnC-type_CS"/>
</dbReference>
<evidence type="ECO:0000256" key="3">
    <source>
        <dbReference type="ARBA" id="ARBA00023163"/>
    </source>
</evidence>
<comment type="caution">
    <text evidence="5">The sequence shown here is derived from an EMBL/GenBank/DDBJ whole genome shotgun (WGS) entry which is preliminary data.</text>
</comment>
<dbReference type="PRINTS" id="PR00033">
    <property type="entry name" value="HTHASNC"/>
</dbReference>
<protein>
    <submittedName>
        <fullName evidence="5">Transcription regulator</fullName>
    </submittedName>
</protein>
<dbReference type="Pfam" id="PF13404">
    <property type="entry name" value="HTH_AsnC-type"/>
    <property type="match status" value="1"/>
</dbReference>
<evidence type="ECO:0000256" key="2">
    <source>
        <dbReference type="ARBA" id="ARBA00023125"/>
    </source>
</evidence>
<feature type="domain" description="HTH asnC-type" evidence="4">
    <location>
        <begin position="30"/>
        <end position="93"/>
    </location>
</feature>
<dbReference type="InterPro" id="IPR011991">
    <property type="entry name" value="ArsR-like_HTH"/>
</dbReference>
<keyword evidence="1" id="KW-0805">Transcription regulation</keyword>
<evidence type="ECO:0000313" key="6">
    <source>
        <dbReference type="Proteomes" id="UP000646833"/>
    </source>
</evidence>
<dbReference type="SMART" id="SM00418">
    <property type="entry name" value="HTH_ARSR"/>
    <property type="match status" value="1"/>
</dbReference>
<dbReference type="InterPro" id="IPR036390">
    <property type="entry name" value="WH_DNA-bd_sf"/>
</dbReference>
<dbReference type="Gene3D" id="1.10.10.10">
    <property type="entry name" value="Winged helix-like DNA-binding domain superfamily/Winged helix DNA-binding domain"/>
    <property type="match status" value="1"/>
</dbReference>
<gene>
    <name evidence="5" type="ORF">GCM10007209_37520</name>
</gene>
<dbReference type="InterPro" id="IPR001845">
    <property type="entry name" value="HTH_ArsR_DNA-bd_dom"/>
</dbReference>
<dbReference type="InterPro" id="IPR056526">
    <property type="entry name" value="TRASH_HVO_1752"/>
</dbReference>
<sequence>MTYRHLLSNRKLNAGKIYDIAVPNGAMRALDETDLHILELLAEDARRPFSDISAEVGLSAPAVSDRIDRLREEGIIRRFTVDLDQSTLSGGTPVLVRLTVRPEFVDEVRDALRAADPVQHLFVAADGEVTAHARLDGSSVRAQLDDLVDLSRVRDYEVSLVESAEWTPTVNGTGFALECAECGNTVTSEGESARIGGSLYHFCCSSCLGRFEDRYDRLEAGANDD</sequence>
<name>A0A830EFA8_9EURY</name>
<reference evidence="5" key="1">
    <citation type="journal article" date="2014" name="Int. J. Syst. Evol. Microbiol.">
        <title>Complete genome sequence of Corynebacterium casei LMG S-19264T (=DSM 44701T), isolated from a smear-ripened cheese.</title>
        <authorList>
            <consortium name="US DOE Joint Genome Institute (JGI-PGF)"/>
            <person name="Walter F."/>
            <person name="Albersmeier A."/>
            <person name="Kalinowski J."/>
            <person name="Ruckert C."/>
        </authorList>
    </citation>
    <scope>NUCLEOTIDE SEQUENCE</scope>
    <source>
        <strain evidence="5">CCM 7217</strain>
    </source>
</reference>
<dbReference type="GO" id="GO:0003700">
    <property type="term" value="F:DNA-binding transcription factor activity"/>
    <property type="evidence" value="ECO:0007669"/>
    <property type="project" value="InterPro"/>
</dbReference>
<dbReference type="InterPro" id="IPR050684">
    <property type="entry name" value="HTH-Siroheme_Decarb"/>
</dbReference>
<keyword evidence="3" id="KW-0804">Transcription</keyword>
<dbReference type="InterPro" id="IPR019888">
    <property type="entry name" value="Tscrpt_reg_AsnC-like"/>
</dbReference>
<dbReference type="PANTHER" id="PTHR43413">
    <property type="entry name" value="TRANSCRIPTIONAL REGULATOR, ASNC FAMILY"/>
    <property type="match status" value="1"/>
</dbReference>
<dbReference type="GO" id="GO:0043565">
    <property type="term" value="F:sequence-specific DNA binding"/>
    <property type="evidence" value="ECO:0007669"/>
    <property type="project" value="InterPro"/>
</dbReference>
<dbReference type="AlphaFoldDB" id="A0A830EFA8"/>
<dbReference type="Proteomes" id="UP000646833">
    <property type="component" value="Unassembled WGS sequence"/>
</dbReference>
<dbReference type="SMART" id="SM00746">
    <property type="entry name" value="TRASH"/>
    <property type="match status" value="1"/>
</dbReference>
<dbReference type="EMBL" id="BMCI01000009">
    <property type="protein sequence ID" value="GGC72106.1"/>
    <property type="molecule type" value="Genomic_DNA"/>
</dbReference>
<dbReference type="PROSITE" id="PS00519">
    <property type="entry name" value="HTH_ASNC_1"/>
    <property type="match status" value="1"/>
</dbReference>
<dbReference type="InterPro" id="IPR011017">
    <property type="entry name" value="TRASH_dom"/>
</dbReference>
<dbReference type="Pfam" id="PF24273">
    <property type="entry name" value="TRASH_HVO_1752_C"/>
    <property type="match status" value="1"/>
</dbReference>
<dbReference type="PANTHER" id="PTHR43413:SF4">
    <property type="entry name" value="HTH-TYPE TRANSCRIPTIONAL REGULATOR LYSM"/>
    <property type="match status" value="1"/>
</dbReference>
<dbReference type="CDD" id="cd00090">
    <property type="entry name" value="HTH_ARSR"/>
    <property type="match status" value="1"/>
</dbReference>